<feature type="domain" description="CusB-like beta-barrel" evidence="5">
    <location>
        <begin position="201"/>
        <end position="274"/>
    </location>
</feature>
<evidence type="ECO:0000256" key="1">
    <source>
        <dbReference type="ARBA" id="ARBA00009477"/>
    </source>
</evidence>
<dbReference type="PANTHER" id="PTHR30469:SF16">
    <property type="entry name" value="HAE1 FAMILY EFFLUX PUMP MFP COMPONENT"/>
    <property type="match status" value="1"/>
</dbReference>
<dbReference type="Pfam" id="PF25876">
    <property type="entry name" value="HH_MFP_RND"/>
    <property type="match status" value="1"/>
</dbReference>
<evidence type="ECO:0000259" key="3">
    <source>
        <dbReference type="Pfam" id="PF25876"/>
    </source>
</evidence>
<evidence type="ECO:0000259" key="5">
    <source>
        <dbReference type="Pfam" id="PF25954"/>
    </source>
</evidence>
<proteinExistence type="inferred from homology"/>
<feature type="domain" description="Multidrug resistance protein MdtA-like barrel-sandwich hybrid" evidence="4">
    <location>
        <begin position="67"/>
        <end position="189"/>
    </location>
</feature>
<comment type="caution">
    <text evidence="7">The sequence shown here is derived from an EMBL/GenBank/DDBJ whole genome shotgun (WGS) entry which is preliminary data.</text>
</comment>
<organism evidence="7 8">
    <name type="scientific">Hyphobacterium lacteum</name>
    <dbReference type="NCBI Taxonomy" id="3116575"/>
    <lineage>
        <taxon>Bacteria</taxon>
        <taxon>Pseudomonadati</taxon>
        <taxon>Pseudomonadota</taxon>
        <taxon>Alphaproteobacteria</taxon>
        <taxon>Maricaulales</taxon>
        <taxon>Maricaulaceae</taxon>
        <taxon>Hyphobacterium</taxon>
    </lineage>
</organism>
<dbReference type="SUPFAM" id="SSF111369">
    <property type="entry name" value="HlyD-like secretion proteins"/>
    <property type="match status" value="1"/>
</dbReference>
<dbReference type="RefSeq" id="WP_330197755.1">
    <property type="nucleotide sequence ID" value="NZ_JAZDRP010000001.1"/>
</dbReference>
<dbReference type="Gene3D" id="2.40.50.100">
    <property type="match status" value="1"/>
</dbReference>
<gene>
    <name evidence="7" type="ORF">V0U79_01855</name>
</gene>
<dbReference type="PANTHER" id="PTHR30469">
    <property type="entry name" value="MULTIDRUG RESISTANCE PROTEIN MDTA"/>
    <property type="match status" value="1"/>
</dbReference>
<evidence type="ECO:0000259" key="6">
    <source>
        <dbReference type="Pfam" id="PF25975"/>
    </source>
</evidence>
<keyword evidence="8" id="KW-1185">Reference proteome</keyword>
<dbReference type="InterPro" id="IPR006143">
    <property type="entry name" value="RND_pump_MFP"/>
</dbReference>
<dbReference type="InterPro" id="IPR058649">
    <property type="entry name" value="CzcB_C"/>
</dbReference>
<feature type="coiled-coil region" evidence="2">
    <location>
        <begin position="108"/>
        <end position="159"/>
    </location>
</feature>
<dbReference type="Gene3D" id="2.40.420.20">
    <property type="match status" value="1"/>
</dbReference>
<evidence type="ECO:0000313" key="7">
    <source>
        <dbReference type="EMBL" id="MEE2525092.1"/>
    </source>
</evidence>
<feature type="domain" description="CzcB-like C-terminal circularly permuted SH3-like" evidence="6">
    <location>
        <begin position="282"/>
        <end position="340"/>
    </location>
</feature>
<dbReference type="InterPro" id="IPR058624">
    <property type="entry name" value="MdtA-like_HH"/>
</dbReference>
<evidence type="ECO:0000313" key="8">
    <source>
        <dbReference type="Proteomes" id="UP001354971"/>
    </source>
</evidence>
<dbReference type="InterPro" id="IPR058625">
    <property type="entry name" value="MdtA-like_BSH"/>
</dbReference>
<accession>A0ABU7LMH3</accession>
<dbReference type="Gene3D" id="2.40.30.170">
    <property type="match status" value="1"/>
</dbReference>
<dbReference type="NCBIfam" id="TIGR01730">
    <property type="entry name" value="RND_mfp"/>
    <property type="match status" value="1"/>
</dbReference>
<evidence type="ECO:0000256" key="2">
    <source>
        <dbReference type="SAM" id="Coils"/>
    </source>
</evidence>
<evidence type="ECO:0000259" key="4">
    <source>
        <dbReference type="Pfam" id="PF25917"/>
    </source>
</evidence>
<reference evidence="7 8" key="1">
    <citation type="submission" date="2024-01" db="EMBL/GenBank/DDBJ databases">
        <title>Hyphobacterium bacterium isolated from marine sediment.</title>
        <authorList>
            <person name="Zhao S."/>
        </authorList>
    </citation>
    <scope>NUCLEOTIDE SEQUENCE [LARGE SCALE GENOMIC DNA]</scope>
    <source>
        <strain evidence="8">HN65</strain>
    </source>
</reference>
<sequence>MRRAATLLVVAGVFIAMTAIVIFRTMTGDNAEEGGGWGGAVTVAAYTVEPSTFADIVEALGTARANETVTVTARVSDTISRVDFDSGQSVEAGDILVELTDTEEAASLAEARATLREARREFDRVDGLIERGIAPRQRLDEARAAVERAVARVNSIEAQLADRIIRAPFSGLVGLREVSVGSLVRPGDPIITLDDTSIIKLDFSVPERFIAALESGLEIAARTSAYPDEIFFGQIAQIDSRIDPITRTVAVRAEINNEDSRLRPGQLMTVEIRRDQRNSPSIPGSAITRYLDTSYVFVIEETGNGTSVRQQTVELGRRNGNYVEVRDGLEIGDMIVAEGVHRVRDRMPVVISERWPARAGTMMNAGNVSSLTSQP</sequence>
<dbReference type="Gene3D" id="1.10.287.470">
    <property type="entry name" value="Helix hairpin bin"/>
    <property type="match status" value="1"/>
</dbReference>
<dbReference type="InterPro" id="IPR058792">
    <property type="entry name" value="Beta-barrel_RND_2"/>
</dbReference>
<dbReference type="EMBL" id="JAZDRP010000001">
    <property type="protein sequence ID" value="MEE2525092.1"/>
    <property type="molecule type" value="Genomic_DNA"/>
</dbReference>
<keyword evidence="2" id="KW-0175">Coiled coil</keyword>
<comment type="similarity">
    <text evidence="1">Belongs to the membrane fusion protein (MFP) (TC 8.A.1) family.</text>
</comment>
<dbReference type="Pfam" id="PF25975">
    <property type="entry name" value="CzcB_C"/>
    <property type="match status" value="1"/>
</dbReference>
<dbReference type="Proteomes" id="UP001354971">
    <property type="component" value="Unassembled WGS sequence"/>
</dbReference>
<dbReference type="Pfam" id="PF25954">
    <property type="entry name" value="Beta-barrel_RND_2"/>
    <property type="match status" value="1"/>
</dbReference>
<feature type="domain" description="Multidrug resistance protein MdtA-like alpha-helical hairpin" evidence="3">
    <location>
        <begin position="104"/>
        <end position="160"/>
    </location>
</feature>
<name>A0ABU7LMH3_9PROT</name>
<protein>
    <submittedName>
        <fullName evidence="7">Efflux RND transporter periplasmic adaptor subunit</fullName>
    </submittedName>
</protein>
<dbReference type="Pfam" id="PF25917">
    <property type="entry name" value="BSH_RND"/>
    <property type="match status" value="1"/>
</dbReference>